<feature type="domain" description="DUF5681" evidence="2">
    <location>
        <begin position="7"/>
        <end position="63"/>
    </location>
</feature>
<dbReference type="Pfam" id="PF18932">
    <property type="entry name" value="DUF5681"/>
    <property type="match status" value="1"/>
</dbReference>
<dbReference type="InterPro" id="IPR043736">
    <property type="entry name" value="DUF5681"/>
</dbReference>
<reference evidence="3 4" key="1">
    <citation type="submission" date="2018-01" db="EMBL/GenBank/DDBJ databases">
        <title>Denitrification phenotypes of diverse strains of Pseudomonas stutzeri.</title>
        <authorList>
            <person name="Milligan D.A."/>
            <person name="Bergaust L."/>
            <person name="Bakken L.R."/>
            <person name="Frostegard A."/>
        </authorList>
    </citation>
    <scope>NUCLEOTIDE SEQUENCE [LARGE SCALE GENOMIC DNA]</scope>
    <source>
        <strain evidence="3 4">28a3</strain>
    </source>
</reference>
<sequence length="137" mass="14455">MNQPKNSGRWKPGQSGNPGGRSGKTEKIRAQLATGAADVAKVVLEKAKAGDMTACRLVLERLVPAVKPVSEPVKFALDATDLPTSARSILSAIASGQIAPDQGKALIDAVASLSRVIEVAELEKQLAELRELMEARQ</sequence>
<dbReference type="EMBL" id="POUW01000007">
    <property type="protein sequence ID" value="PNG03972.1"/>
    <property type="molecule type" value="Genomic_DNA"/>
</dbReference>
<evidence type="ECO:0000256" key="1">
    <source>
        <dbReference type="SAM" id="MobiDB-lite"/>
    </source>
</evidence>
<comment type="caution">
    <text evidence="3">The sequence shown here is derived from an EMBL/GenBank/DDBJ whole genome shotgun (WGS) entry which is preliminary data.</text>
</comment>
<dbReference type="AlphaFoldDB" id="A0A2N8SNA9"/>
<evidence type="ECO:0000313" key="4">
    <source>
        <dbReference type="Proteomes" id="UP000235897"/>
    </source>
</evidence>
<organism evidence="3 4">
    <name type="scientific">Stutzerimonas stutzeri</name>
    <name type="common">Pseudomonas stutzeri</name>
    <dbReference type="NCBI Taxonomy" id="316"/>
    <lineage>
        <taxon>Bacteria</taxon>
        <taxon>Pseudomonadati</taxon>
        <taxon>Pseudomonadota</taxon>
        <taxon>Gammaproteobacteria</taxon>
        <taxon>Pseudomonadales</taxon>
        <taxon>Pseudomonadaceae</taxon>
        <taxon>Stutzerimonas</taxon>
    </lineage>
</organism>
<dbReference type="OrthoDB" id="4774002at2"/>
<evidence type="ECO:0000313" key="3">
    <source>
        <dbReference type="EMBL" id="PNG03972.1"/>
    </source>
</evidence>
<evidence type="ECO:0000259" key="2">
    <source>
        <dbReference type="Pfam" id="PF18932"/>
    </source>
</evidence>
<protein>
    <recommendedName>
        <fullName evidence="2">DUF5681 domain-containing protein</fullName>
    </recommendedName>
</protein>
<dbReference type="Proteomes" id="UP000235897">
    <property type="component" value="Unassembled WGS sequence"/>
</dbReference>
<name>A0A2N8SNA9_STUST</name>
<gene>
    <name evidence="3" type="ORF">CXL00_17460</name>
</gene>
<dbReference type="RefSeq" id="WP_021208488.1">
    <property type="nucleotide sequence ID" value="NZ_JAMOIG010000011.1"/>
</dbReference>
<feature type="region of interest" description="Disordered" evidence="1">
    <location>
        <begin position="1"/>
        <end position="28"/>
    </location>
</feature>
<proteinExistence type="predicted"/>
<accession>A0A2N8SNA9</accession>